<evidence type="ECO:0000259" key="6">
    <source>
        <dbReference type="PROSITE" id="PS50531"/>
    </source>
</evidence>
<dbReference type="GO" id="GO:0003677">
    <property type="term" value="F:DNA binding"/>
    <property type="evidence" value="ECO:0007669"/>
    <property type="project" value="UniProtKB-KW"/>
</dbReference>
<dbReference type="InterPro" id="IPR036397">
    <property type="entry name" value="RNaseH_sf"/>
</dbReference>
<dbReference type="EMBL" id="JABBVZ010000208">
    <property type="protein sequence ID" value="NMP25038.1"/>
    <property type="molecule type" value="Genomic_DNA"/>
</dbReference>
<keyword evidence="4" id="KW-0233">DNA recombination</keyword>
<dbReference type="PROSITE" id="PS50994">
    <property type="entry name" value="INTEGRASE"/>
    <property type="match status" value="1"/>
</dbReference>
<evidence type="ECO:0000256" key="4">
    <source>
        <dbReference type="ARBA" id="ARBA00023172"/>
    </source>
</evidence>
<keyword evidence="3" id="KW-0238">DNA-binding</keyword>
<dbReference type="InterPro" id="IPR012337">
    <property type="entry name" value="RNaseH-like_sf"/>
</dbReference>
<dbReference type="InterPro" id="IPR001584">
    <property type="entry name" value="Integrase_cat-core"/>
</dbReference>
<dbReference type="Pfam" id="PF00665">
    <property type="entry name" value="rve"/>
    <property type="match status" value="1"/>
</dbReference>
<dbReference type="Proteomes" id="UP000533476">
    <property type="component" value="Unassembled WGS sequence"/>
</dbReference>
<dbReference type="PANTHER" id="PTHR35004">
    <property type="entry name" value="TRANSPOSASE RV3428C-RELATED"/>
    <property type="match status" value="1"/>
</dbReference>
<keyword evidence="9" id="KW-1185">Reference proteome</keyword>
<evidence type="ECO:0000256" key="3">
    <source>
        <dbReference type="ARBA" id="ARBA00023125"/>
    </source>
</evidence>
<dbReference type="GO" id="GO:0006310">
    <property type="term" value="P:DNA recombination"/>
    <property type="evidence" value="ECO:0007669"/>
    <property type="project" value="UniProtKB-KW"/>
</dbReference>
<evidence type="ECO:0000256" key="1">
    <source>
        <dbReference type="ARBA" id="ARBA00009277"/>
    </source>
</evidence>
<dbReference type="Gene3D" id="3.30.420.10">
    <property type="entry name" value="Ribonuclease H-like superfamily/Ribonuclease H"/>
    <property type="match status" value="1"/>
</dbReference>
<feature type="region of interest" description="Disordered" evidence="5">
    <location>
        <begin position="21"/>
        <end position="60"/>
    </location>
</feature>
<dbReference type="GO" id="GO:0015074">
    <property type="term" value="P:DNA integration"/>
    <property type="evidence" value="ECO:0007669"/>
    <property type="project" value="InterPro"/>
</dbReference>
<protein>
    <submittedName>
        <fullName evidence="8">IS21 family transposase</fullName>
    </submittedName>
</protein>
<dbReference type="RefSeq" id="WP_169103239.1">
    <property type="nucleotide sequence ID" value="NZ_JABBVZ010000208.1"/>
</dbReference>
<feature type="region of interest" description="Disordered" evidence="5">
    <location>
        <begin position="366"/>
        <end position="396"/>
    </location>
</feature>
<organism evidence="8 9">
    <name type="scientific">Sulfobacillus harzensis</name>
    <dbReference type="NCBI Taxonomy" id="2729629"/>
    <lineage>
        <taxon>Bacteria</taxon>
        <taxon>Bacillati</taxon>
        <taxon>Bacillota</taxon>
        <taxon>Clostridia</taxon>
        <taxon>Eubacteriales</taxon>
        <taxon>Clostridiales Family XVII. Incertae Sedis</taxon>
        <taxon>Sulfobacillus</taxon>
    </lineage>
</organism>
<dbReference type="SUPFAM" id="SSF53098">
    <property type="entry name" value="Ribonuclease H-like"/>
    <property type="match status" value="1"/>
</dbReference>
<evidence type="ECO:0000259" key="7">
    <source>
        <dbReference type="PROSITE" id="PS50994"/>
    </source>
</evidence>
<dbReference type="GO" id="GO:0032196">
    <property type="term" value="P:transposition"/>
    <property type="evidence" value="ECO:0007669"/>
    <property type="project" value="UniProtKB-KW"/>
</dbReference>
<sequence length="416" mass="47142">MRQLGRDERLAIYDALQHGQSVSQIHRETGHDRQTIRDIRDAGDPRQRTSPPPSSARPSLLDPYHQYIRERVLGGCLNTAVLFDEIRAMGYVGGRSTVKNFVQPLRPTMPPEPVQRFETPPGRQAQCDWAKFGSLKYPDGTVRPLWIFIFTLGYSRCLYIEFVHDTRQDTLFACLEHAFEAFGAVPTDILSDNMSPMVIAHPVDGPVQWHPRFAAFAGFHGFTPKAARPYRGQTKGKVERPVRYVRDNFWPRIQRIEGIEDLNRQVATWVQTVADVRIHGTTHERPIDRRAADVAACAVWPAAHRFWYGEEIVRRVYNDGYVRWDGHSWAVGYDWIGQEVIVQRQPAGGIVIRLGDRVLREYPAPTHPHALMGTPGPIPSQTRTRSGPAPSSRGVHQAVAPDVVQRALAAYEEVLQ</sequence>
<feature type="compositionally biased region" description="Basic and acidic residues" evidence="5">
    <location>
        <begin position="25"/>
        <end position="47"/>
    </location>
</feature>
<dbReference type="AlphaFoldDB" id="A0A7Y0Q475"/>
<evidence type="ECO:0000313" key="9">
    <source>
        <dbReference type="Proteomes" id="UP000533476"/>
    </source>
</evidence>
<dbReference type="NCBIfam" id="NF033546">
    <property type="entry name" value="transpos_IS21"/>
    <property type="match status" value="1"/>
</dbReference>
<gene>
    <name evidence="8" type="ORF">HIJ39_22295</name>
</gene>
<reference evidence="8 9" key="1">
    <citation type="submission" date="2020-04" db="EMBL/GenBank/DDBJ databases">
        <authorList>
            <person name="Zhang R."/>
            <person name="Schippers A."/>
        </authorList>
    </citation>
    <scope>NUCLEOTIDE SEQUENCE [LARGE SCALE GENOMIC DNA]</scope>
    <source>
        <strain evidence="8 9">DSM 109850</strain>
    </source>
</reference>
<keyword evidence="2" id="KW-0815">Transposition</keyword>
<comment type="similarity">
    <text evidence="1">Belongs to the transposase IS21/IS408/IS1162 family.</text>
</comment>
<evidence type="ECO:0000313" key="8">
    <source>
        <dbReference type="EMBL" id="NMP25038.1"/>
    </source>
</evidence>
<dbReference type="PROSITE" id="PS50531">
    <property type="entry name" value="HTH_IS21"/>
    <property type="match status" value="1"/>
</dbReference>
<name>A0A7Y0Q475_9FIRM</name>
<dbReference type="InterPro" id="IPR017894">
    <property type="entry name" value="HTH_IS21_transposase_type"/>
</dbReference>
<feature type="domain" description="HTH IS21-type" evidence="6">
    <location>
        <begin position="7"/>
        <end position="72"/>
    </location>
</feature>
<comment type="caution">
    <text evidence="8">The sequence shown here is derived from an EMBL/GenBank/DDBJ whole genome shotgun (WGS) entry which is preliminary data.</text>
</comment>
<evidence type="ECO:0000256" key="2">
    <source>
        <dbReference type="ARBA" id="ARBA00022578"/>
    </source>
</evidence>
<feature type="domain" description="Integrase catalytic" evidence="7">
    <location>
        <begin position="116"/>
        <end position="294"/>
    </location>
</feature>
<accession>A0A7Y0Q475</accession>
<dbReference type="PANTHER" id="PTHR35004:SF6">
    <property type="entry name" value="TRANSPOSASE"/>
    <property type="match status" value="1"/>
</dbReference>
<evidence type="ECO:0000256" key="5">
    <source>
        <dbReference type="SAM" id="MobiDB-lite"/>
    </source>
</evidence>
<proteinExistence type="inferred from homology"/>